<reference evidence="3" key="1">
    <citation type="submission" date="2022-11" db="EMBL/GenBank/DDBJ databases">
        <authorList>
            <person name="Kamali M."/>
            <person name="Peak L."/>
            <person name="Go Y.Y."/>
            <person name="Balasuriya U.B.R."/>
            <person name="Carossino M."/>
        </authorList>
    </citation>
    <scope>NUCLEOTIDE SEQUENCE</scope>
    <source>
        <strain evidence="3">4524</strain>
    </source>
</reference>
<dbReference type="Pfam" id="PF04304">
    <property type="entry name" value="DUF454"/>
    <property type="match status" value="1"/>
</dbReference>
<comment type="caution">
    <text evidence="3">The sequence shown here is derived from an EMBL/GenBank/DDBJ whole genome shotgun (WGS) entry which is preliminary data.</text>
</comment>
<dbReference type="EMBL" id="JAPHVQ010000009">
    <property type="protein sequence ID" value="MDE8035352.1"/>
    <property type="molecule type" value="Genomic_DNA"/>
</dbReference>
<keyword evidence="2" id="KW-0812">Transmembrane</keyword>
<evidence type="ECO:0000313" key="3">
    <source>
        <dbReference type="EMBL" id="MDE8035352.1"/>
    </source>
</evidence>
<reference evidence="3" key="2">
    <citation type="journal article" date="2023" name="Pathogens">
        <title>Pathological Features and Genomic Characterization of an Actinobacillus equuli subsp. equuli Bearing Unique Virulence-Associated Genes from an Adult Horse with Pleuropneumonia.</title>
        <authorList>
            <person name="Kamali M."/>
            <person name="Carossino M."/>
            <person name="Del Piero F."/>
            <person name="Peak L."/>
            <person name="Mitchell M.S."/>
            <person name="Willette J."/>
            <person name="Baker R."/>
            <person name="Li F."/>
            <person name="Kenez A."/>
            <person name="Balasuriya U.B.R."/>
            <person name="Go Y.Y."/>
        </authorList>
    </citation>
    <scope>NUCLEOTIDE SEQUENCE</scope>
    <source>
        <strain evidence="3">4524</strain>
    </source>
</reference>
<protein>
    <recommendedName>
        <fullName evidence="1">Inner membrane protein</fullName>
    </recommendedName>
</protein>
<accession>A0A9X4JD07</accession>
<feature type="transmembrane region" description="Helical" evidence="2">
    <location>
        <begin position="74"/>
        <end position="91"/>
    </location>
</feature>
<dbReference type="AlphaFoldDB" id="A0A9X4JD07"/>
<dbReference type="RefSeq" id="WP_275218262.1">
    <property type="nucleotide sequence ID" value="NZ_JAPHVQ010000009.1"/>
</dbReference>
<evidence type="ECO:0000313" key="4">
    <source>
        <dbReference type="Proteomes" id="UP001142444"/>
    </source>
</evidence>
<dbReference type="PANTHER" id="PTHR35813">
    <property type="entry name" value="INNER MEMBRANE PROTEIN YBAN"/>
    <property type="match status" value="1"/>
</dbReference>
<keyword evidence="2" id="KW-1133">Transmembrane helix</keyword>
<dbReference type="GO" id="GO:0005886">
    <property type="term" value="C:plasma membrane"/>
    <property type="evidence" value="ECO:0007669"/>
    <property type="project" value="UniProtKB-SubCell"/>
</dbReference>
<name>A0A9X4JD07_ACTEU</name>
<keyword evidence="1 2" id="KW-0472">Membrane</keyword>
<dbReference type="PANTHER" id="PTHR35813:SF1">
    <property type="entry name" value="INNER MEMBRANE PROTEIN YBAN"/>
    <property type="match status" value="1"/>
</dbReference>
<dbReference type="PIRSF" id="PIRSF016789">
    <property type="entry name" value="DUF454"/>
    <property type="match status" value="1"/>
</dbReference>
<organism evidence="3 4">
    <name type="scientific">Actinobacillus equuli subsp. equuli</name>
    <dbReference type="NCBI Taxonomy" id="202947"/>
    <lineage>
        <taxon>Bacteria</taxon>
        <taxon>Pseudomonadati</taxon>
        <taxon>Pseudomonadota</taxon>
        <taxon>Gammaproteobacteria</taxon>
        <taxon>Pasteurellales</taxon>
        <taxon>Pasteurellaceae</taxon>
        <taxon>Actinobacillus</taxon>
    </lineage>
</organism>
<keyword evidence="1" id="KW-0997">Cell inner membrane</keyword>
<comment type="subcellular location">
    <subcellularLocation>
        <location evidence="1">Cell inner membrane</location>
        <topology evidence="1">Multi-pass membrane protein</topology>
    </subcellularLocation>
</comment>
<dbReference type="Proteomes" id="UP001142444">
    <property type="component" value="Unassembled WGS sequence"/>
</dbReference>
<dbReference type="InterPro" id="IPR007401">
    <property type="entry name" value="DUF454"/>
</dbReference>
<keyword evidence="4" id="KW-1185">Reference proteome</keyword>
<sequence>MRLFYITIGFLCIGLGILGAILPGLPTTPFLLLALFCFSKSSPQLQQWFMRTKIYQKYLKDYDEKRAMTMKQKITILMISAPFCLFSFFVLPNIWGKLALVAVVICQYWYFFCKMETLPAETQTQARSNA</sequence>
<proteinExistence type="predicted"/>
<evidence type="ECO:0000256" key="2">
    <source>
        <dbReference type="SAM" id="Phobius"/>
    </source>
</evidence>
<evidence type="ECO:0000256" key="1">
    <source>
        <dbReference type="PIRNR" id="PIRNR016789"/>
    </source>
</evidence>
<gene>
    <name evidence="3" type="ORF">OQ257_09280</name>
</gene>
<keyword evidence="1" id="KW-1003">Cell membrane</keyword>
<feature type="transmembrane region" description="Helical" evidence="2">
    <location>
        <begin position="6"/>
        <end position="38"/>
    </location>
</feature>